<dbReference type="InterPro" id="IPR011006">
    <property type="entry name" value="CheY-like_superfamily"/>
</dbReference>
<name>A0A6L6XRJ7_9ACTN</name>
<dbReference type="InterPro" id="IPR052893">
    <property type="entry name" value="TCS_response_regulator"/>
</dbReference>
<dbReference type="GO" id="GO:0000160">
    <property type="term" value="P:phosphorelay signal transduction system"/>
    <property type="evidence" value="ECO:0007669"/>
    <property type="project" value="InterPro"/>
</dbReference>
<keyword evidence="4" id="KW-1185">Reference proteome</keyword>
<dbReference type="EMBL" id="WSEK01000004">
    <property type="protein sequence ID" value="MVQ49363.1"/>
    <property type="molecule type" value="Genomic_DNA"/>
</dbReference>
<dbReference type="Proteomes" id="UP000473525">
    <property type="component" value="Unassembled WGS sequence"/>
</dbReference>
<dbReference type="SUPFAM" id="SSF52172">
    <property type="entry name" value="CheY-like"/>
    <property type="match status" value="1"/>
</dbReference>
<dbReference type="PANTHER" id="PTHR44520:SF1">
    <property type="entry name" value="TWO-COMPONENT SYSTEM REGULATORY PROTEIN"/>
    <property type="match status" value="1"/>
</dbReference>
<proteinExistence type="predicted"/>
<dbReference type="PANTHER" id="PTHR44520">
    <property type="entry name" value="RESPONSE REGULATOR RCP1-RELATED"/>
    <property type="match status" value="1"/>
</dbReference>
<dbReference type="InterPro" id="IPR001789">
    <property type="entry name" value="Sig_transdc_resp-reg_receiver"/>
</dbReference>
<reference evidence="3 4" key="1">
    <citation type="submission" date="2019-12" db="EMBL/GenBank/DDBJ databases">
        <authorList>
            <person name="Huq M.A."/>
        </authorList>
    </citation>
    <scope>NUCLEOTIDE SEQUENCE [LARGE SCALE GENOMIC DNA]</scope>
    <source>
        <strain evidence="3 4">MAH-18</strain>
    </source>
</reference>
<evidence type="ECO:0000259" key="2">
    <source>
        <dbReference type="PROSITE" id="PS50110"/>
    </source>
</evidence>
<gene>
    <name evidence="3" type="ORF">GON03_09225</name>
</gene>
<dbReference type="AlphaFoldDB" id="A0A6L6XRJ7"/>
<comment type="caution">
    <text evidence="1">Lacks conserved residue(s) required for the propagation of feature annotation.</text>
</comment>
<dbReference type="PROSITE" id="PS50110">
    <property type="entry name" value="RESPONSE_REGULATORY"/>
    <property type="match status" value="1"/>
</dbReference>
<dbReference type="Gene3D" id="3.40.50.2300">
    <property type="match status" value="1"/>
</dbReference>
<dbReference type="RefSeq" id="WP_232523041.1">
    <property type="nucleotide sequence ID" value="NZ_WSEK01000004.1"/>
</dbReference>
<sequence length="149" mass="16205">MDTSNSPKLPPVLVVDHDTAHTRLLRQALTRARMVNPVVGFARADRALSYLHGTGRYADRSQYRLPAVVVTAFGIDNPDGPRILDAVRTSIPLRKTPVVAIGTLADEDEVHEAHRLGATAYLARPLACRAIVQVITSLNMPWSVSETGS</sequence>
<evidence type="ECO:0000313" key="4">
    <source>
        <dbReference type="Proteomes" id="UP000473525"/>
    </source>
</evidence>
<dbReference type="Pfam" id="PF00072">
    <property type="entry name" value="Response_reg"/>
    <property type="match status" value="1"/>
</dbReference>
<feature type="domain" description="Response regulatory" evidence="2">
    <location>
        <begin position="11"/>
        <end position="139"/>
    </location>
</feature>
<dbReference type="SMART" id="SM00448">
    <property type="entry name" value="REC"/>
    <property type="match status" value="1"/>
</dbReference>
<evidence type="ECO:0000256" key="1">
    <source>
        <dbReference type="PROSITE-ProRule" id="PRU00169"/>
    </source>
</evidence>
<protein>
    <submittedName>
        <fullName evidence="3">Response regulator</fullName>
    </submittedName>
</protein>
<organism evidence="3 4">
    <name type="scientific">Nocardioides agri</name>
    <dbReference type="NCBI Taxonomy" id="2682843"/>
    <lineage>
        <taxon>Bacteria</taxon>
        <taxon>Bacillati</taxon>
        <taxon>Actinomycetota</taxon>
        <taxon>Actinomycetes</taxon>
        <taxon>Propionibacteriales</taxon>
        <taxon>Nocardioidaceae</taxon>
        <taxon>Nocardioides</taxon>
    </lineage>
</organism>
<comment type="caution">
    <text evidence="3">The sequence shown here is derived from an EMBL/GenBank/DDBJ whole genome shotgun (WGS) entry which is preliminary data.</text>
</comment>
<evidence type="ECO:0000313" key="3">
    <source>
        <dbReference type="EMBL" id="MVQ49363.1"/>
    </source>
</evidence>
<accession>A0A6L6XRJ7</accession>